<proteinExistence type="predicted"/>
<gene>
    <name evidence="1" type="ORF">GNF76_23660</name>
</gene>
<accession>A0A6I3WHN1</accession>
<organism evidence="1 2">
    <name type="scientific">Pseudomonas spelaei</name>
    <dbReference type="NCBI Taxonomy" id="1055469"/>
    <lineage>
        <taxon>Bacteria</taxon>
        <taxon>Pseudomonadati</taxon>
        <taxon>Pseudomonadota</taxon>
        <taxon>Gammaproteobacteria</taxon>
        <taxon>Pseudomonadales</taxon>
        <taxon>Pseudomonadaceae</taxon>
        <taxon>Pseudomonas</taxon>
    </lineage>
</organism>
<sequence>MKLAPNFPNDIVMQQLLQLLHEEVGLPRHKTLHLETSINVDLDCKGADAKQLMDALEQGFAIDLADYDAYRYFDPYRYFQPAGYDVYFNQRAKDRSNKVPLTIGMLYKAMKDRHWDTQALENLGEYTI</sequence>
<dbReference type="EMBL" id="WNNK01000023">
    <property type="protein sequence ID" value="MUF07354.1"/>
    <property type="molecule type" value="Genomic_DNA"/>
</dbReference>
<reference evidence="1 2" key="1">
    <citation type="submission" date="2019-11" db="EMBL/GenBank/DDBJ databases">
        <title>Pseudomonas karstica sp. nov. and Pseudomonas spelaei sp. nov. from karst caves.</title>
        <authorList>
            <person name="Zeman M."/>
        </authorList>
    </citation>
    <scope>NUCLEOTIDE SEQUENCE [LARGE SCALE GENOMIC DNA]</scope>
    <source>
        <strain evidence="1 2">CCM 7893</strain>
    </source>
</reference>
<dbReference type="OrthoDB" id="456541at2"/>
<protein>
    <submittedName>
        <fullName evidence="1">DUF1493 family protein</fullName>
    </submittedName>
</protein>
<comment type="caution">
    <text evidence="1">The sequence shown here is derived from an EMBL/GenBank/DDBJ whole genome shotgun (WGS) entry which is preliminary data.</text>
</comment>
<dbReference type="RefSeq" id="WP_155585498.1">
    <property type="nucleotide sequence ID" value="NZ_JBHSTH010000037.1"/>
</dbReference>
<dbReference type="Pfam" id="PF07377">
    <property type="entry name" value="DUF1493"/>
    <property type="match status" value="1"/>
</dbReference>
<dbReference type="Proteomes" id="UP000438196">
    <property type="component" value="Unassembled WGS sequence"/>
</dbReference>
<evidence type="ECO:0000313" key="1">
    <source>
        <dbReference type="EMBL" id="MUF07354.1"/>
    </source>
</evidence>
<dbReference type="AlphaFoldDB" id="A0A6I3WHN1"/>
<dbReference type="InterPro" id="IPR010862">
    <property type="entry name" value="DUF1493"/>
</dbReference>
<keyword evidence="2" id="KW-1185">Reference proteome</keyword>
<evidence type="ECO:0000313" key="2">
    <source>
        <dbReference type="Proteomes" id="UP000438196"/>
    </source>
</evidence>
<name>A0A6I3WHN1_9PSED</name>